<dbReference type="AlphaFoldDB" id="A0A402AT76"/>
<sequence>MLKIILPVLALLLVAGSVLTFALTRNTQAPNKITVPDMHKLYVSATMGVPRIDDPLNVEGPLAWLLNSSDDCSFKAGVFHVANKGAAACNTVYTELNNFAYQAEMTILQGTNGGLIFRNEFFPTMNDGLYYFNVTTQGAFSLSVRSISHSGKQLSSSGLNTLLKGQSAAIKKGLNQTNLLTVIALGSTIYLYINKQFVGSIKDSTTLTGTIGMFSQGENSSQTLDVTFKNLQVWIL</sequence>
<accession>A0A402AT76</accession>
<dbReference type="Proteomes" id="UP000287188">
    <property type="component" value="Unassembled WGS sequence"/>
</dbReference>
<protein>
    <recommendedName>
        <fullName evidence="3">3-keto-disaccharide hydrolase domain-containing protein</fullName>
    </recommendedName>
</protein>
<reference evidence="2" key="1">
    <citation type="submission" date="2018-12" db="EMBL/GenBank/DDBJ databases">
        <title>Tengunoibacter tsumagoiensis gen. nov., sp. nov., Dictyobacter kobayashii sp. nov., D. alpinus sp. nov., and D. joshuensis sp. nov. and description of Dictyobacteraceae fam. nov. within the order Ktedonobacterales isolated from Tengu-no-mugimeshi.</title>
        <authorList>
            <person name="Wang C.M."/>
            <person name="Zheng Y."/>
            <person name="Sakai Y."/>
            <person name="Toyoda A."/>
            <person name="Minakuchi Y."/>
            <person name="Abe K."/>
            <person name="Yokota A."/>
            <person name="Yabe S."/>
        </authorList>
    </citation>
    <scope>NUCLEOTIDE SEQUENCE [LARGE SCALE GENOMIC DNA]</scope>
    <source>
        <strain evidence="2">Uno11</strain>
    </source>
</reference>
<comment type="caution">
    <text evidence="1">The sequence shown here is derived from an EMBL/GenBank/DDBJ whole genome shotgun (WGS) entry which is preliminary data.</text>
</comment>
<gene>
    <name evidence="1" type="ORF">KDK_60970</name>
</gene>
<proteinExistence type="predicted"/>
<evidence type="ECO:0000313" key="2">
    <source>
        <dbReference type="Proteomes" id="UP000287188"/>
    </source>
</evidence>
<dbReference type="EMBL" id="BIFS01000002">
    <property type="protein sequence ID" value="GCE22297.1"/>
    <property type="molecule type" value="Genomic_DNA"/>
</dbReference>
<name>A0A402AT76_9CHLR</name>
<organism evidence="1 2">
    <name type="scientific">Dictyobacter kobayashii</name>
    <dbReference type="NCBI Taxonomy" id="2014872"/>
    <lineage>
        <taxon>Bacteria</taxon>
        <taxon>Bacillati</taxon>
        <taxon>Chloroflexota</taxon>
        <taxon>Ktedonobacteria</taxon>
        <taxon>Ktedonobacterales</taxon>
        <taxon>Dictyobacteraceae</taxon>
        <taxon>Dictyobacter</taxon>
    </lineage>
</organism>
<keyword evidence="2" id="KW-1185">Reference proteome</keyword>
<evidence type="ECO:0008006" key="3">
    <source>
        <dbReference type="Google" id="ProtNLM"/>
    </source>
</evidence>
<evidence type="ECO:0000313" key="1">
    <source>
        <dbReference type="EMBL" id="GCE22297.1"/>
    </source>
</evidence>
<dbReference type="Gene3D" id="2.60.120.560">
    <property type="entry name" value="Exo-inulinase, domain 1"/>
    <property type="match status" value="1"/>
</dbReference>